<gene>
    <name evidence="2" type="ORF">K0B96_00060</name>
</gene>
<reference evidence="2" key="1">
    <citation type="submission" date="2021-08" db="EMBL/GenBank/DDBJ databases">
        <title>Genome of a novel bacterium of the phylum Verrucomicrobia, Oleiharenicola sp. KSB-15.</title>
        <authorList>
            <person name="Chung J.-H."/>
            <person name="Ahn J.-H."/>
            <person name="Yoon Y."/>
            <person name="Kim D.-Y."/>
            <person name="An S.-H."/>
            <person name="Park I."/>
            <person name="Yeon J."/>
        </authorList>
    </citation>
    <scope>NUCLEOTIDE SEQUENCE</scope>
    <source>
        <strain evidence="2">KSB-15</strain>
    </source>
</reference>
<organism evidence="2 3">
    <name type="scientific">Horticoccus luteus</name>
    <dbReference type="NCBI Taxonomy" id="2862869"/>
    <lineage>
        <taxon>Bacteria</taxon>
        <taxon>Pseudomonadati</taxon>
        <taxon>Verrucomicrobiota</taxon>
        <taxon>Opitutia</taxon>
        <taxon>Opitutales</taxon>
        <taxon>Opitutaceae</taxon>
        <taxon>Horticoccus</taxon>
    </lineage>
</organism>
<sequence length="233" mass="24272">MPFCRRVVCSVVLGLLTAALVSAQTTIALTGGDAGDGLALDSTRVVYAYNFNGTGPVTAQGVTFAPYSIGYNVGPYNAISDDPFNGSQASADDNAFRSILKSVAYDGGHGLQIDFSGLTADTPYRVDLLYYSGNFNSREEAIFANGDRIGFVTASQTQPQDTYFVASADNTGSLTLFVASSGPYGGTGFQDGAVANAVVLSSIPEPSTFAAIAGVVVIAFALWRRRSLAPREG</sequence>
<protein>
    <submittedName>
        <fullName evidence="2">PEP-CTERM sorting domain-containing protein</fullName>
    </submittedName>
</protein>
<dbReference type="Proteomes" id="UP000825051">
    <property type="component" value="Chromosome"/>
</dbReference>
<dbReference type="KEGG" id="ole:K0B96_00060"/>
<feature type="chain" id="PRO_5034592349" evidence="1">
    <location>
        <begin position="24"/>
        <end position="233"/>
    </location>
</feature>
<feature type="signal peptide" evidence="1">
    <location>
        <begin position="1"/>
        <end position="23"/>
    </location>
</feature>
<dbReference type="InterPro" id="IPR013424">
    <property type="entry name" value="Ice-binding_C"/>
</dbReference>
<evidence type="ECO:0000256" key="1">
    <source>
        <dbReference type="SAM" id="SignalP"/>
    </source>
</evidence>
<dbReference type="EMBL" id="CP080507">
    <property type="protein sequence ID" value="QYM79043.1"/>
    <property type="molecule type" value="Genomic_DNA"/>
</dbReference>
<dbReference type="AlphaFoldDB" id="A0A8F9XJU7"/>
<evidence type="ECO:0000313" key="3">
    <source>
        <dbReference type="Proteomes" id="UP000825051"/>
    </source>
</evidence>
<dbReference type="RefSeq" id="WP_220162366.1">
    <property type="nucleotide sequence ID" value="NZ_CP080507.1"/>
</dbReference>
<name>A0A8F9XJU7_9BACT</name>
<keyword evidence="1" id="KW-0732">Signal</keyword>
<evidence type="ECO:0000313" key="2">
    <source>
        <dbReference type="EMBL" id="QYM79043.1"/>
    </source>
</evidence>
<proteinExistence type="predicted"/>
<accession>A0A8F9XJU7</accession>
<keyword evidence="3" id="KW-1185">Reference proteome</keyword>
<dbReference type="NCBIfam" id="TIGR02595">
    <property type="entry name" value="PEP_CTERM"/>
    <property type="match status" value="1"/>
</dbReference>